<evidence type="ECO:0000313" key="3">
    <source>
        <dbReference type="EMBL" id="CAD7409865.1"/>
    </source>
</evidence>
<keyword evidence="2" id="KW-0812">Transmembrane</keyword>
<keyword evidence="2" id="KW-0472">Membrane</keyword>
<keyword evidence="2" id="KW-1133">Transmembrane helix</keyword>
<name>A0A7R9D8E1_TIMPO</name>
<proteinExistence type="predicted"/>
<dbReference type="AlphaFoldDB" id="A0A7R9D8E1"/>
<evidence type="ECO:0000256" key="2">
    <source>
        <dbReference type="SAM" id="Phobius"/>
    </source>
</evidence>
<feature type="transmembrane region" description="Helical" evidence="2">
    <location>
        <begin position="154"/>
        <end position="173"/>
    </location>
</feature>
<feature type="region of interest" description="Disordered" evidence="1">
    <location>
        <begin position="1"/>
        <end position="26"/>
    </location>
</feature>
<dbReference type="EMBL" id="OD004386">
    <property type="protein sequence ID" value="CAD7409865.1"/>
    <property type="molecule type" value="Genomic_DNA"/>
</dbReference>
<reference evidence="3" key="1">
    <citation type="submission" date="2020-11" db="EMBL/GenBank/DDBJ databases">
        <authorList>
            <person name="Tran Van P."/>
        </authorList>
    </citation>
    <scope>NUCLEOTIDE SEQUENCE</scope>
</reference>
<sequence length="196" mass="21588">MARDCSMMNNSKEQSNVHHPDDGFSTREQHTYADIVVSKRMRPHVVPATPLVRIAVPSYQEVVADVPPSETLDVEGLDGPHEEGAVGLFDARLSGCVADDDGGWANHSLRVKILNRPLRVVFVSEKWREPKSEHVGTTGDCDQKIIKTLKKNKLPSLLTCVFKGGLVFVVLGVPGDSLSLHSKKDDQDEECCCGHY</sequence>
<gene>
    <name evidence="3" type="ORF">TPSB3V08_LOCUS7064</name>
</gene>
<feature type="compositionally biased region" description="Basic and acidic residues" evidence="1">
    <location>
        <begin position="15"/>
        <end position="26"/>
    </location>
</feature>
<organism evidence="3">
    <name type="scientific">Timema poppense</name>
    <name type="common">Walking stick</name>
    <dbReference type="NCBI Taxonomy" id="170557"/>
    <lineage>
        <taxon>Eukaryota</taxon>
        <taxon>Metazoa</taxon>
        <taxon>Ecdysozoa</taxon>
        <taxon>Arthropoda</taxon>
        <taxon>Hexapoda</taxon>
        <taxon>Insecta</taxon>
        <taxon>Pterygota</taxon>
        <taxon>Neoptera</taxon>
        <taxon>Polyneoptera</taxon>
        <taxon>Phasmatodea</taxon>
        <taxon>Timematodea</taxon>
        <taxon>Timematoidea</taxon>
        <taxon>Timematidae</taxon>
        <taxon>Timema</taxon>
    </lineage>
</organism>
<evidence type="ECO:0000256" key="1">
    <source>
        <dbReference type="SAM" id="MobiDB-lite"/>
    </source>
</evidence>
<protein>
    <submittedName>
        <fullName evidence="3">Uncharacterized protein</fullName>
    </submittedName>
</protein>
<accession>A0A7R9D8E1</accession>